<feature type="region of interest" description="Disordered" evidence="12">
    <location>
        <begin position="272"/>
        <end position="292"/>
    </location>
</feature>
<dbReference type="Pfam" id="PF02518">
    <property type="entry name" value="HATPase_c"/>
    <property type="match status" value="1"/>
</dbReference>
<gene>
    <name evidence="16" type="ORF">SM611_29510</name>
</gene>
<evidence type="ECO:0000256" key="10">
    <source>
        <dbReference type="ARBA" id="ARBA00023012"/>
    </source>
</evidence>
<dbReference type="PROSITE" id="PS50885">
    <property type="entry name" value="HAMP"/>
    <property type="match status" value="1"/>
</dbReference>
<evidence type="ECO:0000256" key="8">
    <source>
        <dbReference type="ARBA" id="ARBA00022777"/>
    </source>
</evidence>
<evidence type="ECO:0000256" key="5">
    <source>
        <dbReference type="ARBA" id="ARBA00022553"/>
    </source>
</evidence>
<dbReference type="InterPro" id="IPR003594">
    <property type="entry name" value="HATPase_dom"/>
</dbReference>
<keyword evidence="5" id="KW-0597">Phosphoprotein</keyword>
<dbReference type="Pfam" id="PF00672">
    <property type="entry name" value="HAMP"/>
    <property type="match status" value="1"/>
</dbReference>
<feature type="transmembrane region" description="Helical" evidence="13">
    <location>
        <begin position="21"/>
        <end position="44"/>
    </location>
</feature>
<dbReference type="EMBL" id="JAXCEI010000016">
    <property type="protein sequence ID" value="MFA1543087.1"/>
    <property type="molecule type" value="Genomic_DNA"/>
</dbReference>
<protein>
    <recommendedName>
        <fullName evidence="4">histidine kinase</fullName>
        <ecNumber evidence="4">2.7.13.3</ecNumber>
    </recommendedName>
</protein>
<dbReference type="Gene3D" id="1.10.287.130">
    <property type="match status" value="1"/>
</dbReference>
<evidence type="ECO:0000256" key="6">
    <source>
        <dbReference type="ARBA" id="ARBA00022679"/>
    </source>
</evidence>
<feature type="domain" description="Histidine kinase" evidence="14">
    <location>
        <begin position="192"/>
        <end position="405"/>
    </location>
</feature>
<dbReference type="SMART" id="SM00387">
    <property type="entry name" value="HATPase_c"/>
    <property type="match status" value="1"/>
</dbReference>
<dbReference type="PRINTS" id="PR00344">
    <property type="entry name" value="BCTRLSENSOR"/>
</dbReference>
<dbReference type="SMART" id="SM00304">
    <property type="entry name" value="HAMP"/>
    <property type="match status" value="1"/>
</dbReference>
<sequence length="422" mass="44839">MTSTMRAGLAERFRPTIRLRLTLLYTGLFLCTGIVLLGLTYLLVQNTLARPGDPKGDADRVFASTAEPGTSVDAPPPDGAAITVQKVQGALVKSRRDVQHETLNALLTQGGIALGLVGAAGLGFGWLLADRALRPVHAITETARRVARSHDLTERIAYEGPRDDVKELADTFDTMLGRLARAFDGQRRFVANASHELRTPLAINRTLVDVAVRRPDATDDVKRLGESLLVVNGRHERLIDGLLTLADTENAVMDTAPLDLADVAGHVLEQAGPESRARGVTTDRRLGPAPTSGDPVLIERLVQNLVENAIRHNHDGGALSVATRGRDGWAEIAVTNTGPVVPGYEVETIFEPFRRLGNDRVRSDRGSGLGLSIVRATATAHGGAVAASPRPGGGLTVTVRLPSRVPAGEHAAPGPRDPARSG</sequence>
<dbReference type="PANTHER" id="PTHR45436">
    <property type="entry name" value="SENSOR HISTIDINE KINASE YKOH"/>
    <property type="match status" value="1"/>
</dbReference>
<evidence type="ECO:0000256" key="12">
    <source>
        <dbReference type="SAM" id="MobiDB-lite"/>
    </source>
</evidence>
<dbReference type="PANTHER" id="PTHR45436:SF15">
    <property type="entry name" value="SENSOR HISTIDINE KINASE CUSS"/>
    <property type="match status" value="1"/>
</dbReference>
<dbReference type="Gene3D" id="6.10.340.10">
    <property type="match status" value="1"/>
</dbReference>
<dbReference type="InterPro" id="IPR005467">
    <property type="entry name" value="His_kinase_dom"/>
</dbReference>
<keyword evidence="9 13" id="KW-1133">Transmembrane helix</keyword>
<dbReference type="CDD" id="cd06225">
    <property type="entry name" value="HAMP"/>
    <property type="match status" value="1"/>
</dbReference>
<dbReference type="InterPro" id="IPR036890">
    <property type="entry name" value="HATPase_C_sf"/>
</dbReference>
<dbReference type="PROSITE" id="PS50109">
    <property type="entry name" value="HIS_KIN"/>
    <property type="match status" value="1"/>
</dbReference>
<comment type="caution">
    <text evidence="16">The sequence shown here is derived from an EMBL/GenBank/DDBJ whole genome shotgun (WGS) entry which is preliminary data.</text>
</comment>
<dbReference type="SUPFAM" id="SSF158472">
    <property type="entry name" value="HAMP domain-like"/>
    <property type="match status" value="1"/>
</dbReference>
<evidence type="ECO:0000256" key="11">
    <source>
        <dbReference type="ARBA" id="ARBA00023136"/>
    </source>
</evidence>
<dbReference type="SUPFAM" id="SSF47384">
    <property type="entry name" value="Homodimeric domain of signal transducing histidine kinase"/>
    <property type="match status" value="1"/>
</dbReference>
<evidence type="ECO:0000259" key="15">
    <source>
        <dbReference type="PROSITE" id="PS50885"/>
    </source>
</evidence>
<dbReference type="InterPro" id="IPR003661">
    <property type="entry name" value="HisK_dim/P_dom"/>
</dbReference>
<name>A0ABV4QKP2_9ACTN</name>
<evidence type="ECO:0000256" key="9">
    <source>
        <dbReference type="ARBA" id="ARBA00022989"/>
    </source>
</evidence>
<feature type="compositionally biased region" description="Basic and acidic residues" evidence="12">
    <location>
        <begin position="275"/>
        <end position="286"/>
    </location>
</feature>
<evidence type="ECO:0000256" key="2">
    <source>
        <dbReference type="ARBA" id="ARBA00004141"/>
    </source>
</evidence>
<dbReference type="Pfam" id="PF00512">
    <property type="entry name" value="HisKA"/>
    <property type="match status" value="1"/>
</dbReference>
<feature type="transmembrane region" description="Helical" evidence="13">
    <location>
        <begin position="106"/>
        <end position="129"/>
    </location>
</feature>
<feature type="region of interest" description="Disordered" evidence="12">
    <location>
        <begin position="402"/>
        <end position="422"/>
    </location>
</feature>
<evidence type="ECO:0000256" key="7">
    <source>
        <dbReference type="ARBA" id="ARBA00022692"/>
    </source>
</evidence>
<evidence type="ECO:0000313" key="17">
    <source>
        <dbReference type="Proteomes" id="UP001569963"/>
    </source>
</evidence>
<dbReference type="InterPro" id="IPR036097">
    <property type="entry name" value="HisK_dim/P_sf"/>
</dbReference>
<dbReference type="CDD" id="cd00075">
    <property type="entry name" value="HATPase"/>
    <property type="match status" value="1"/>
</dbReference>
<proteinExistence type="predicted"/>
<evidence type="ECO:0000256" key="3">
    <source>
        <dbReference type="ARBA" id="ARBA00004236"/>
    </source>
</evidence>
<keyword evidence="6" id="KW-0808">Transferase</keyword>
<dbReference type="SUPFAM" id="SSF55874">
    <property type="entry name" value="ATPase domain of HSP90 chaperone/DNA topoisomerase II/histidine kinase"/>
    <property type="match status" value="1"/>
</dbReference>
<comment type="subcellular location">
    <subcellularLocation>
        <location evidence="3">Cell membrane</location>
    </subcellularLocation>
    <subcellularLocation>
        <location evidence="2">Membrane</location>
        <topology evidence="2">Multi-pass membrane protein</topology>
    </subcellularLocation>
</comment>
<dbReference type="GO" id="GO:0016301">
    <property type="term" value="F:kinase activity"/>
    <property type="evidence" value="ECO:0007669"/>
    <property type="project" value="UniProtKB-KW"/>
</dbReference>
<dbReference type="InterPro" id="IPR003660">
    <property type="entry name" value="HAMP_dom"/>
</dbReference>
<reference evidence="16 17" key="1">
    <citation type="submission" date="2023-11" db="EMBL/GenBank/DDBJ databases">
        <title>Actinomadura monticuli sp. nov., isolated from volcanic ash.</title>
        <authorList>
            <person name="Lee S.D."/>
            <person name="Yang H."/>
            <person name="Kim I.S."/>
        </authorList>
    </citation>
    <scope>NUCLEOTIDE SEQUENCE [LARGE SCALE GENOMIC DNA]</scope>
    <source>
        <strain evidence="16 17">DLS-62</strain>
    </source>
</reference>
<dbReference type="InterPro" id="IPR050428">
    <property type="entry name" value="TCS_sensor_his_kinase"/>
</dbReference>
<dbReference type="EC" id="2.7.13.3" evidence="4"/>
<keyword evidence="7 13" id="KW-0812">Transmembrane</keyword>
<evidence type="ECO:0000256" key="1">
    <source>
        <dbReference type="ARBA" id="ARBA00000085"/>
    </source>
</evidence>
<comment type="catalytic activity">
    <reaction evidence="1">
        <text>ATP + protein L-histidine = ADP + protein N-phospho-L-histidine.</text>
        <dbReference type="EC" id="2.7.13.3"/>
    </reaction>
</comment>
<keyword evidence="11 13" id="KW-0472">Membrane</keyword>
<dbReference type="Gene3D" id="3.30.565.10">
    <property type="entry name" value="Histidine kinase-like ATPase, C-terminal domain"/>
    <property type="match status" value="1"/>
</dbReference>
<keyword evidence="10" id="KW-0902">Two-component regulatory system</keyword>
<dbReference type="RefSeq" id="WP_371953591.1">
    <property type="nucleotide sequence ID" value="NZ_JAXCEI010000016.1"/>
</dbReference>
<keyword evidence="17" id="KW-1185">Reference proteome</keyword>
<feature type="domain" description="HAMP" evidence="15">
    <location>
        <begin position="130"/>
        <end position="184"/>
    </location>
</feature>
<organism evidence="16 17">
    <name type="scientific">Actinomadura monticuli</name>
    <dbReference type="NCBI Taxonomy" id="3097367"/>
    <lineage>
        <taxon>Bacteria</taxon>
        <taxon>Bacillati</taxon>
        <taxon>Actinomycetota</taxon>
        <taxon>Actinomycetes</taxon>
        <taxon>Streptosporangiales</taxon>
        <taxon>Thermomonosporaceae</taxon>
        <taxon>Actinomadura</taxon>
    </lineage>
</organism>
<dbReference type="Proteomes" id="UP001569963">
    <property type="component" value="Unassembled WGS sequence"/>
</dbReference>
<evidence type="ECO:0000256" key="13">
    <source>
        <dbReference type="SAM" id="Phobius"/>
    </source>
</evidence>
<accession>A0ABV4QKP2</accession>
<dbReference type="InterPro" id="IPR004358">
    <property type="entry name" value="Sig_transdc_His_kin-like_C"/>
</dbReference>
<evidence type="ECO:0000259" key="14">
    <source>
        <dbReference type="PROSITE" id="PS50109"/>
    </source>
</evidence>
<evidence type="ECO:0000256" key="4">
    <source>
        <dbReference type="ARBA" id="ARBA00012438"/>
    </source>
</evidence>
<dbReference type="SMART" id="SM00388">
    <property type="entry name" value="HisKA"/>
    <property type="match status" value="1"/>
</dbReference>
<dbReference type="CDD" id="cd00082">
    <property type="entry name" value="HisKA"/>
    <property type="match status" value="1"/>
</dbReference>
<keyword evidence="8 16" id="KW-0418">Kinase</keyword>
<evidence type="ECO:0000313" key="16">
    <source>
        <dbReference type="EMBL" id="MFA1543087.1"/>
    </source>
</evidence>